<feature type="non-terminal residue" evidence="1">
    <location>
        <position position="1"/>
    </location>
</feature>
<evidence type="ECO:0000313" key="2">
    <source>
        <dbReference type="Proteomes" id="UP000316292"/>
    </source>
</evidence>
<dbReference type="InterPro" id="IPR026444">
    <property type="entry name" value="Secre_tail"/>
</dbReference>
<dbReference type="EMBL" id="VBOR01000046">
    <property type="protein sequence ID" value="TMQ49969.1"/>
    <property type="molecule type" value="Genomic_DNA"/>
</dbReference>
<dbReference type="Gene3D" id="2.130.10.130">
    <property type="entry name" value="Integrin alpha, N-terminal"/>
    <property type="match status" value="2"/>
</dbReference>
<protein>
    <submittedName>
        <fullName evidence="1">T9SS type A sorting domain-containing protein</fullName>
    </submittedName>
</protein>
<dbReference type="AlphaFoldDB" id="A0A538SF23"/>
<reference evidence="1 2" key="1">
    <citation type="journal article" date="2019" name="Nat. Microbiol.">
        <title>Mediterranean grassland soil C-N compound turnover is dependent on rainfall and depth, and is mediated by genomically divergent microorganisms.</title>
        <authorList>
            <person name="Diamond S."/>
            <person name="Andeer P.F."/>
            <person name="Li Z."/>
            <person name="Crits-Christoph A."/>
            <person name="Burstein D."/>
            <person name="Anantharaman K."/>
            <person name="Lane K.R."/>
            <person name="Thomas B.C."/>
            <person name="Pan C."/>
            <person name="Northen T.R."/>
            <person name="Banfield J.F."/>
        </authorList>
    </citation>
    <scope>NUCLEOTIDE SEQUENCE [LARGE SCALE GENOMIC DNA]</scope>
    <source>
        <strain evidence="1">WS_1</strain>
    </source>
</reference>
<dbReference type="NCBIfam" id="TIGR04183">
    <property type="entry name" value="Por_Secre_tail"/>
    <property type="match status" value="1"/>
</dbReference>
<organism evidence="1 2">
    <name type="scientific">Eiseniibacteriota bacterium</name>
    <dbReference type="NCBI Taxonomy" id="2212470"/>
    <lineage>
        <taxon>Bacteria</taxon>
        <taxon>Candidatus Eiseniibacteriota</taxon>
    </lineage>
</organism>
<comment type="caution">
    <text evidence="1">The sequence shown here is derived from an EMBL/GenBank/DDBJ whole genome shotgun (WGS) entry which is preliminary data.</text>
</comment>
<dbReference type="Proteomes" id="UP000316292">
    <property type="component" value="Unassembled WGS sequence"/>
</dbReference>
<proteinExistence type="predicted"/>
<name>A0A538SF23_UNCEI</name>
<evidence type="ECO:0000313" key="1">
    <source>
        <dbReference type="EMBL" id="TMQ49969.1"/>
    </source>
</evidence>
<dbReference type="InterPro" id="IPR028994">
    <property type="entry name" value="Integrin_alpha_N"/>
</dbReference>
<sequence>LLYLGSPSGLGREPSWRGPAAITASGGGDVNGDGYSDLVLTPGFDGGEVSVYLGSPQGLPLSPSWTLTDPSYPAVFRGEGFGLSVSIRGDANRDGFDDILVSQYRYHENLAFNPSVFCYLGKASGPSSRPDWAGRGNGISGSYGLNAAFCGDVNGDGDSEVLAADPASFPGSARLFHLGKQFPAPRIEHEPINFWNEGEPIVLDAAVTDHTDTVSRVEILHHSVYDSDFLPPIAMEGVEGDRYRGTIPGASVRAGLVYFIRATDNYGLAMRTLPIEVDLNPASAVTPRTLSFGVRVGAASGGKADRLLLSTTRPGPASVRLFDVQGRLAGTLLDTRNLENGMHVLSLSGATFLHASGVYFYRVDTADGTRSGRFVILH</sequence>
<accession>A0A538SF23</accession>
<gene>
    <name evidence="1" type="ORF">E6K71_03480</name>
</gene>
<dbReference type="SUPFAM" id="SSF69318">
    <property type="entry name" value="Integrin alpha N-terminal domain"/>
    <property type="match status" value="1"/>
</dbReference>